<dbReference type="Pfam" id="PF15308">
    <property type="entry name" value="CEP170_C"/>
    <property type="match status" value="1"/>
</dbReference>
<feature type="region of interest" description="Disordered" evidence="2">
    <location>
        <begin position="670"/>
        <end position="700"/>
    </location>
</feature>
<feature type="region of interest" description="Disordered" evidence="2">
    <location>
        <begin position="988"/>
        <end position="1272"/>
    </location>
</feature>
<dbReference type="PANTHER" id="PTHR15715:SF18">
    <property type="entry name" value="CENTROSOMAL PROTEIN OF 170 KDA PROTEIN B"/>
    <property type="match status" value="1"/>
</dbReference>
<dbReference type="InterPro" id="IPR000253">
    <property type="entry name" value="FHA_dom"/>
</dbReference>
<feature type="compositionally biased region" description="Polar residues" evidence="2">
    <location>
        <begin position="1128"/>
        <end position="1142"/>
    </location>
</feature>
<feature type="compositionally biased region" description="Polar residues" evidence="2">
    <location>
        <begin position="539"/>
        <end position="553"/>
    </location>
</feature>
<dbReference type="Gene3D" id="2.60.200.20">
    <property type="match status" value="1"/>
</dbReference>
<feature type="compositionally biased region" description="Basic and acidic residues" evidence="2">
    <location>
        <begin position="883"/>
        <end position="897"/>
    </location>
</feature>
<feature type="compositionally biased region" description="Basic and acidic residues" evidence="2">
    <location>
        <begin position="178"/>
        <end position="194"/>
    </location>
</feature>
<dbReference type="InterPro" id="IPR029300">
    <property type="entry name" value="CEP170_C"/>
</dbReference>
<feature type="compositionally biased region" description="Basic and acidic residues" evidence="2">
    <location>
        <begin position="789"/>
        <end position="798"/>
    </location>
</feature>
<name>A0A3Q3VNZ6_MOLML</name>
<evidence type="ECO:0000259" key="3">
    <source>
        <dbReference type="PROSITE" id="PS50006"/>
    </source>
</evidence>
<evidence type="ECO:0000259" key="4">
    <source>
        <dbReference type="PROSITE" id="PS50035"/>
    </source>
</evidence>
<keyword evidence="6" id="KW-1185">Reference proteome</keyword>
<feature type="region of interest" description="Disordered" evidence="2">
    <location>
        <begin position="1352"/>
        <end position="1382"/>
    </location>
</feature>
<feature type="region of interest" description="Disordered" evidence="2">
    <location>
        <begin position="222"/>
        <end position="259"/>
    </location>
</feature>
<evidence type="ECO:0000313" key="5">
    <source>
        <dbReference type="Ensembl" id="ENSMMOP00000002553.1"/>
    </source>
</evidence>
<feature type="compositionally biased region" description="Basic and acidic residues" evidence="2">
    <location>
        <begin position="1259"/>
        <end position="1272"/>
    </location>
</feature>
<dbReference type="PANTHER" id="PTHR15715">
    <property type="entry name" value="CENTROSOMAL PROTEIN OF 170 KDA"/>
    <property type="match status" value="1"/>
</dbReference>
<dbReference type="SUPFAM" id="SSF49879">
    <property type="entry name" value="SMAD/FHA domain"/>
    <property type="match status" value="1"/>
</dbReference>
<comment type="similarity">
    <text evidence="1">Belongs to the CEP170 family.</text>
</comment>
<dbReference type="PROSITE" id="PS50035">
    <property type="entry name" value="PLD"/>
    <property type="match status" value="1"/>
</dbReference>
<protein>
    <submittedName>
        <fullName evidence="5">Uncharacterized protein</fullName>
    </submittedName>
</protein>
<feature type="region of interest" description="Disordered" evidence="2">
    <location>
        <begin position="917"/>
        <end position="975"/>
    </location>
</feature>
<proteinExistence type="inferred from homology"/>
<evidence type="ECO:0000256" key="1">
    <source>
        <dbReference type="ARBA" id="ARBA00010436"/>
    </source>
</evidence>
<evidence type="ECO:0000313" key="6">
    <source>
        <dbReference type="Proteomes" id="UP000261620"/>
    </source>
</evidence>
<dbReference type="Proteomes" id="UP000261620">
    <property type="component" value="Unplaced"/>
</dbReference>
<dbReference type="Pfam" id="PF00498">
    <property type="entry name" value="FHA"/>
    <property type="match status" value="1"/>
</dbReference>
<dbReference type="InterPro" id="IPR051176">
    <property type="entry name" value="Cent_Immune-Sig_Mod"/>
</dbReference>
<dbReference type="STRING" id="94237.ENSMMOP00000002553"/>
<dbReference type="GO" id="GO:0003824">
    <property type="term" value="F:catalytic activity"/>
    <property type="evidence" value="ECO:0007669"/>
    <property type="project" value="InterPro"/>
</dbReference>
<accession>A0A3Q3VNZ6</accession>
<feature type="compositionally biased region" description="Basic and acidic residues" evidence="2">
    <location>
        <begin position="222"/>
        <end position="248"/>
    </location>
</feature>
<dbReference type="InterPro" id="IPR008984">
    <property type="entry name" value="SMAD_FHA_dom_sf"/>
</dbReference>
<feature type="compositionally biased region" description="Low complexity" evidence="2">
    <location>
        <begin position="1151"/>
        <end position="1168"/>
    </location>
</feature>
<feature type="compositionally biased region" description="Basic and acidic residues" evidence="2">
    <location>
        <begin position="1361"/>
        <end position="1373"/>
    </location>
</feature>
<feature type="region of interest" description="Disordered" evidence="2">
    <location>
        <begin position="511"/>
        <end position="589"/>
    </location>
</feature>
<feature type="compositionally biased region" description="Polar residues" evidence="2">
    <location>
        <begin position="936"/>
        <end position="949"/>
    </location>
</feature>
<feature type="domain" description="FHA" evidence="3">
    <location>
        <begin position="23"/>
        <end position="73"/>
    </location>
</feature>
<dbReference type="Ensembl" id="ENSMMOT00000002595.1">
    <property type="protein sequence ID" value="ENSMMOP00000002553.1"/>
    <property type="gene ID" value="ENSMMOG00000002078.1"/>
</dbReference>
<organism evidence="5 6">
    <name type="scientific">Mola mola</name>
    <name type="common">Ocean sunfish</name>
    <name type="synonym">Tetraodon mola</name>
    <dbReference type="NCBI Taxonomy" id="94237"/>
    <lineage>
        <taxon>Eukaryota</taxon>
        <taxon>Metazoa</taxon>
        <taxon>Chordata</taxon>
        <taxon>Craniata</taxon>
        <taxon>Vertebrata</taxon>
        <taxon>Euteleostomi</taxon>
        <taxon>Actinopterygii</taxon>
        <taxon>Neopterygii</taxon>
        <taxon>Teleostei</taxon>
        <taxon>Neoteleostei</taxon>
        <taxon>Acanthomorphata</taxon>
        <taxon>Eupercaria</taxon>
        <taxon>Tetraodontiformes</taxon>
        <taxon>Molidae</taxon>
        <taxon>Mola</taxon>
    </lineage>
</organism>
<feature type="compositionally biased region" description="Polar residues" evidence="2">
    <location>
        <begin position="842"/>
        <end position="855"/>
    </location>
</feature>
<dbReference type="OMA" id="VHVYILE"/>
<feature type="region of interest" description="Disordered" evidence="2">
    <location>
        <begin position="785"/>
        <end position="897"/>
    </location>
</feature>
<feature type="region of interest" description="Disordered" evidence="2">
    <location>
        <begin position="355"/>
        <end position="499"/>
    </location>
</feature>
<dbReference type="SMART" id="SM00240">
    <property type="entry name" value="FHA"/>
    <property type="match status" value="1"/>
</dbReference>
<dbReference type="SUPFAM" id="SSF56024">
    <property type="entry name" value="Phospholipase D/nuclease"/>
    <property type="match status" value="1"/>
</dbReference>
<dbReference type="Gene3D" id="3.30.870.10">
    <property type="entry name" value="Endonuclease Chain A"/>
    <property type="match status" value="1"/>
</dbReference>
<feature type="compositionally biased region" description="Polar residues" evidence="2">
    <location>
        <begin position="427"/>
        <end position="448"/>
    </location>
</feature>
<dbReference type="Pfam" id="PF00614">
    <property type="entry name" value="PLDc"/>
    <property type="match status" value="1"/>
</dbReference>
<dbReference type="SMART" id="SM00155">
    <property type="entry name" value="PLDc"/>
    <property type="match status" value="1"/>
</dbReference>
<dbReference type="InterPro" id="IPR001736">
    <property type="entry name" value="PLipase_D/transphosphatidylase"/>
</dbReference>
<evidence type="ECO:0000256" key="2">
    <source>
        <dbReference type="SAM" id="MobiDB-lite"/>
    </source>
</evidence>
<feature type="compositionally biased region" description="Polar residues" evidence="2">
    <location>
        <begin position="988"/>
        <end position="997"/>
    </location>
</feature>
<feature type="compositionally biased region" description="Polar residues" evidence="2">
    <location>
        <begin position="1233"/>
        <end position="1243"/>
    </location>
</feature>
<feature type="compositionally biased region" description="Polar residues" evidence="2">
    <location>
        <begin position="813"/>
        <end position="828"/>
    </location>
</feature>
<feature type="region of interest" description="Disordered" evidence="2">
    <location>
        <begin position="169"/>
        <end position="200"/>
    </location>
</feature>
<feature type="compositionally biased region" description="Low complexity" evidence="2">
    <location>
        <begin position="476"/>
        <end position="495"/>
    </location>
</feature>
<reference evidence="5" key="1">
    <citation type="submission" date="2025-08" db="UniProtKB">
        <authorList>
            <consortium name="Ensembl"/>
        </authorList>
    </citation>
    <scope>IDENTIFICATION</scope>
</reference>
<feature type="compositionally biased region" description="Low complexity" evidence="2">
    <location>
        <begin position="1188"/>
        <end position="1202"/>
    </location>
</feature>
<dbReference type="PROSITE" id="PS50006">
    <property type="entry name" value="FHA_DOMAIN"/>
    <property type="match status" value="1"/>
</dbReference>
<reference evidence="5" key="2">
    <citation type="submission" date="2025-09" db="UniProtKB">
        <authorList>
            <consortium name="Ensembl"/>
        </authorList>
    </citation>
    <scope>IDENTIFICATION</scope>
</reference>
<sequence>MSVTSWFLVSSSGTRHRLPREMIFVGRDDCELMLQSRSVDKQHAVIIYDANMDEHMVKDLGSLNGTFVNDLRIPDQTYITLKLSDVIRFGYDIFYLYFSHILHCCLIVQHEKYTSQLQIGLKTLEAKAKDKQRLQSSEKIKGSVSNVKLQDRAERHSLISKPTPLYGQPSWWGEDEDPANKKLDRGRKSPDMSRYEVNGSLSDGQTKTIFSYRREPSYFEIPTKESQPRPAKKPELQVHEVPTKDTQDSTKCVLSTPTPPVVQSHASFTIEFDECTPGKMKIKDHVTKFSFRQPRNQPSSEAVITSTDVMSAENKVADWLVQSNASMMRRRSHAEDMYSTNSDPSLLKITNANHYEDSTHSDSGDLEPLSPSPPEFQSQSGLGKAEPQQAFVIEFFDDASRKKRSQSFANNMSPPEASSDRVMLEKASQSSERQVQSSASATPPTQRYTIPLKGPTSSGPQRAGSLQREKTGDRISTSFSSRSTSSVSARPFSSVGQKSKLAQEFTAEFLKQAKKSSSESRERNTSSPPTAAKTEKVLASQTTPHQPQTSSPIHQPVPLKTPMMPLPSHSVDSKSAYASSKNEEEDTLSDAGTYTIETDIPDRELEEARSKIDQASFFISVICYITQGQPAGAVLQGAPKWKSCWASLADSYAESGPSSALFDIPPQMDRQNGGADCDVSRAPRALPHLPLGEKSDIPTPSIHVHYDLQSTFDVKDESMAGPGSQDGLHRLLVQDDVEPDSLSDASKSDDGSIIEQRRRLLSDTDEMKNEDKFRLQTKSTSFYIGPDKAVCKPEHGDSKSSPTKTEKKHRTKIFSTATLTKQRSNQDSGKVRPSVSAPILGQGTQSPESKESTASALIRQESFTKERPSSVRLPNISSQAVQRDPDPESSDRACKDTHSYLKDTEDVLAVLEAKLQVGQSETTPVADSLSGESDVDTSSTVSQHSSKYGPNTLAKKPFVSGLHREKSSAGIVHQDSVKLASTSEMWCSQAVDSNSKTESVRRPIGLRRSVGKRGSTDLSDDPQSLPYSDQESKTHQTNKKYTIPLQKEDGKTTRVSHALNRANSLSAPRPTRASMLRRARLGEASDNEGTETDRLPQELGSAVAKQPQENKKLSRLDMLAMPRKRTSSFHTTSDTEASSTPQWMGRSTGFSNRSTESGGTSTRRASTSVPKPVERPQKAPLSNTPITRVRSSSAKYASSTASSRRRQKGSDYTSTSDEEYDSSQSIPKHKRSQPSSAFHSPRTQPRPRPHPVVALRPKSCRDSGDENREGETLHNWSNHSAEIARLSQDLAKDLAILAREIHDVAGDGDLQNAEVESTYIVLLYTTNYCLIIFQSLLQLVHHIPEAGLNYQSVPPSSSSTRELDQNSSEHEQTTNRPRARSKDEVMVDNLMLNPVKVLFTMDIWQELEARVNSDNDVPVVKTSNKEITSILTELRRVQQQLEGENPEPLDVLRELGDLPSKNVSVRVVTSIPSVRTNSTDLKILKQRGSDMTMCFSLGCSPTAALLHSGLLLPVGVQVRKVNFGHLTRGVLHSKFWIVDQKHVFIGSANMDWRALTQVTLKHLPLQMLV</sequence>
<feature type="domain" description="PLD phosphodiesterase" evidence="4">
    <location>
        <begin position="1527"/>
        <end position="1554"/>
    </location>
</feature>